<keyword evidence="2 3" id="KW-0812">Transmembrane</keyword>
<dbReference type="OrthoDB" id="437441at2759"/>
<reference evidence="3 4" key="1">
    <citation type="journal article" date="2017" name="Int. J. Parasitol.">
        <title>The genome of the protozoan parasite Cystoisospora suis and a reverse vaccinology approach to identify vaccine candidates.</title>
        <authorList>
            <person name="Palmieri N."/>
            <person name="Shrestha A."/>
            <person name="Ruttkowski B."/>
            <person name="Beck T."/>
            <person name="Vogl C."/>
            <person name="Tomley F."/>
            <person name="Blake D.P."/>
            <person name="Joachim A."/>
        </authorList>
    </citation>
    <scope>NUCLEOTIDE SEQUENCE [LARGE SCALE GENOMIC DNA]</scope>
    <source>
        <strain evidence="3 4">Wien I</strain>
    </source>
</reference>
<keyword evidence="4" id="KW-1185">Reference proteome</keyword>
<evidence type="ECO:0000256" key="2">
    <source>
        <dbReference type="SAM" id="Phobius"/>
    </source>
</evidence>
<dbReference type="RefSeq" id="XP_067925132.1">
    <property type="nucleotide sequence ID" value="XM_068062895.1"/>
</dbReference>
<protein>
    <submittedName>
        <fullName evidence="3">Transmembrane protein</fullName>
    </submittedName>
</protein>
<feature type="transmembrane region" description="Helical" evidence="2">
    <location>
        <begin position="43"/>
        <end position="61"/>
    </location>
</feature>
<keyword evidence="2" id="KW-1133">Transmembrane helix</keyword>
<dbReference type="AlphaFoldDB" id="A0A2C6L8E8"/>
<dbReference type="EMBL" id="MIGC01001115">
    <property type="protein sequence ID" value="PHJ23456.1"/>
    <property type="molecule type" value="Genomic_DNA"/>
</dbReference>
<name>A0A2C6L8E8_9APIC</name>
<dbReference type="GeneID" id="94426106"/>
<accession>A0A2C6L8E8</accession>
<keyword evidence="2" id="KW-0472">Membrane</keyword>
<sequence length="93" mass="9946">MALRAARLLFGAAPSLPTPPAGTGVMLHGRLLPVKYALNGPKWIAVISSAIGGLFSGHFFYKHFVMMKNPPNPPRDPNDQPPAKHPHAPADSD</sequence>
<evidence type="ECO:0000256" key="1">
    <source>
        <dbReference type="SAM" id="MobiDB-lite"/>
    </source>
</evidence>
<comment type="caution">
    <text evidence="3">The sequence shown here is derived from an EMBL/GenBank/DDBJ whole genome shotgun (WGS) entry which is preliminary data.</text>
</comment>
<evidence type="ECO:0000313" key="3">
    <source>
        <dbReference type="EMBL" id="PHJ23456.1"/>
    </source>
</evidence>
<proteinExistence type="predicted"/>
<dbReference type="VEuPathDB" id="ToxoDB:CSUI_002696"/>
<feature type="region of interest" description="Disordered" evidence="1">
    <location>
        <begin position="70"/>
        <end position="93"/>
    </location>
</feature>
<organism evidence="3 4">
    <name type="scientific">Cystoisospora suis</name>
    <dbReference type="NCBI Taxonomy" id="483139"/>
    <lineage>
        <taxon>Eukaryota</taxon>
        <taxon>Sar</taxon>
        <taxon>Alveolata</taxon>
        <taxon>Apicomplexa</taxon>
        <taxon>Conoidasida</taxon>
        <taxon>Coccidia</taxon>
        <taxon>Eucoccidiorida</taxon>
        <taxon>Eimeriorina</taxon>
        <taxon>Sarcocystidae</taxon>
        <taxon>Cystoisospora</taxon>
    </lineage>
</organism>
<dbReference type="Proteomes" id="UP000221165">
    <property type="component" value="Unassembled WGS sequence"/>
</dbReference>
<evidence type="ECO:0000313" key="4">
    <source>
        <dbReference type="Proteomes" id="UP000221165"/>
    </source>
</evidence>
<gene>
    <name evidence="3" type="ORF">CSUI_002696</name>
</gene>